<dbReference type="InterPro" id="IPR001406">
    <property type="entry name" value="PsdUridine_synth_TruA"/>
</dbReference>
<dbReference type="PANTHER" id="PTHR11142:SF4">
    <property type="entry name" value="PSEUDOURIDYLATE SYNTHASE 1 HOMOLOG"/>
    <property type="match status" value="1"/>
</dbReference>
<dbReference type="EMBL" id="JAEFCI010010702">
    <property type="protein sequence ID" value="KAG5457063.1"/>
    <property type="molecule type" value="Genomic_DNA"/>
</dbReference>
<accession>A0A8H7ZP35</accession>
<feature type="compositionally biased region" description="Low complexity" evidence="5">
    <location>
        <begin position="79"/>
        <end position="90"/>
    </location>
</feature>
<dbReference type="GO" id="GO:0005634">
    <property type="term" value="C:nucleus"/>
    <property type="evidence" value="ECO:0007669"/>
    <property type="project" value="TreeGrafter"/>
</dbReference>
<keyword evidence="7" id="KW-1185">Reference proteome</keyword>
<feature type="region of interest" description="Disordered" evidence="5">
    <location>
        <begin position="246"/>
        <end position="286"/>
    </location>
</feature>
<protein>
    <submittedName>
        <fullName evidence="6">Pseudouridine synthase</fullName>
    </submittedName>
</protein>
<dbReference type="GO" id="GO:0009982">
    <property type="term" value="F:pseudouridine synthase activity"/>
    <property type="evidence" value="ECO:0007669"/>
    <property type="project" value="InterPro"/>
</dbReference>
<name>A0A8H7ZP35_9FUNG</name>
<feature type="compositionally biased region" description="Basic and acidic residues" evidence="5">
    <location>
        <begin position="253"/>
        <end position="262"/>
    </location>
</feature>
<dbReference type="FunFam" id="3.30.70.580:FF:000002">
    <property type="entry name" value="tRNA pseudouridine synthase"/>
    <property type="match status" value="1"/>
</dbReference>
<dbReference type="PANTHER" id="PTHR11142">
    <property type="entry name" value="PSEUDOURIDYLATE SYNTHASE"/>
    <property type="match status" value="1"/>
</dbReference>
<dbReference type="InterPro" id="IPR020094">
    <property type="entry name" value="TruA/RsuA/RluB/E/F_N"/>
</dbReference>
<evidence type="ECO:0000256" key="1">
    <source>
        <dbReference type="ARBA" id="ARBA00009375"/>
    </source>
</evidence>
<feature type="region of interest" description="Disordered" evidence="5">
    <location>
        <begin position="65"/>
        <end position="99"/>
    </location>
</feature>
<sequence>MPSATPRCLLGSAVLRAVRGRLSTLPAFPSVSPLAVARRPCAPPASAAFAPPAYCALPSPAPAKAAEEDAEQSRYERPAGVAQAGNAAGADLSQPDAQPQNEFFYPKKYIAMLMAYSGKGFWGMQTHKGSEYRTIESELVRALVEIGSLRPSNAGDPKKMKLQRASRTDKGVHAAQQIIGIKTGVGIKDFVVKLNAKLPSSIKVFGVEAELVRASAPFLLPSAERVVADIRVPDADVRAGPRKQWQIPGAVRDVGRDQDRRTMHAVQCDPPGGRRDQLVSDLNREA</sequence>
<dbReference type="Gene3D" id="3.30.70.580">
    <property type="entry name" value="Pseudouridine synthase I, catalytic domain, N-terminal subdomain"/>
    <property type="match status" value="1"/>
</dbReference>
<dbReference type="SUPFAM" id="SSF55120">
    <property type="entry name" value="Pseudouridine synthase"/>
    <property type="match status" value="1"/>
</dbReference>
<evidence type="ECO:0000313" key="7">
    <source>
        <dbReference type="Proteomes" id="UP000673691"/>
    </source>
</evidence>
<evidence type="ECO:0000256" key="2">
    <source>
        <dbReference type="ARBA" id="ARBA00022694"/>
    </source>
</evidence>
<dbReference type="GO" id="GO:0031119">
    <property type="term" value="P:tRNA pseudouridine synthesis"/>
    <property type="evidence" value="ECO:0007669"/>
    <property type="project" value="TreeGrafter"/>
</dbReference>
<dbReference type="OrthoDB" id="10256309at2759"/>
<evidence type="ECO:0000256" key="5">
    <source>
        <dbReference type="SAM" id="MobiDB-lite"/>
    </source>
</evidence>
<comment type="catalytic activity">
    <reaction evidence="4">
        <text>a uridine in tRNA = a pseudouridine in tRNA</text>
        <dbReference type="Rhea" id="RHEA:54572"/>
        <dbReference type="Rhea" id="RHEA-COMP:13339"/>
        <dbReference type="Rhea" id="RHEA-COMP:13934"/>
        <dbReference type="ChEBI" id="CHEBI:65314"/>
        <dbReference type="ChEBI" id="CHEBI:65315"/>
    </reaction>
</comment>
<feature type="compositionally biased region" description="Basic and acidic residues" evidence="5">
    <location>
        <begin position="65"/>
        <end position="77"/>
    </location>
</feature>
<dbReference type="AlphaFoldDB" id="A0A8H7ZP35"/>
<evidence type="ECO:0000256" key="3">
    <source>
        <dbReference type="ARBA" id="ARBA00023235"/>
    </source>
</evidence>
<gene>
    <name evidence="6" type="ORF">BJ554DRAFT_3029</name>
</gene>
<evidence type="ECO:0000256" key="4">
    <source>
        <dbReference type="ARBA" id="ARBA00036943"/>
    </source>
</evidence>
<organism evidence="6 7">
    <name type="scientific">Olpidium bornovanus</name>
    <dbReference type="NCBI Taxonomy" id="278681"/>
    <lineage>
        <taxon>Eukaryota</taxon>
        <taxon>Fungi</taxon>
        <taxon>Fungi incertae sedis</taxon>
        <taxon>Olpidiomycota</taxon>
        <taxon>Olpidiomycotina</taxon>
        <taxon>Olpidiomycetes</taxon>
        <taxon>Olpidiales</taxon>
        <taxon>Olpidiaceae</taxon>
        <taxon>Olpidium</taxon>
    </lineage>
</organism>
<keyword evidence="2" id="KW-0819">tRNA processing</keyword>
<comment type="similarity">
    <text evidence="1">Belongs to the tRNA pseudouridine synthase TruA family.</text>
</comment>
<reference evidence="6 7" key="1">
    <citation type="journal article" name="Sci. Rep.">
        <title>Genome-scale phylogenetic analyses confirm Olpidium as the closest living zoosporic fungus to the non-flagellated, terrestrial fungi.</title>
        <authorList>
            <person name="Chang Y."/>
            <person name="Rochon D."/>
            <person name="Sekimoto S."/>
            <person name="Wang Y."/>
            <person name="Chovatia M."/>
            <person name="Sandor L."/>
            <person name="Salamov A."/>
            <person name="Grigoriev I.V."/>
            <person name="Stajich J.E."/>
            <person name="Spatafora J.W."/>
        </authorList>
    </citation>
    <scope>NUCLEOTIDE SEQUENCE [LARGE SCALE GENOMIC DNA]</scope>
    <source>
        <strain evidence="6">S191</strain>
    </source>
</reference>
<dbReference type="GO" id="GO:0003723">
    <property type="term" value="F:RNA binding"/>
    <property type="evidence" value="ECO:0007669"/>
    <property type="project" value="InterPro"/>
</dbReference>
<dbReference type="InterPro" id="IPR020103">
    <property type="entry name" value="PsdUridine_synth_cat_dom_sf"/>
</dbReference>
<dbReference type="Proteomes" id="UP000673691">
    <property type="component" value="Unassembled WGS sequence"/>
</dbReference>
<keyword evidence="3" id="KW-0413">Isomerase</keyword>
<comment type="caution">
    <text evidence="6">The sequence shown here is derived from an EMBL/GenBank/DDBJ whole genome shotgun (WGS) entry which is preliminary data.</text>
</comment>
<evidence type="ECO:0000313" key="6">
    <source>
        <dbReference type="EMBL" id="KAG5457063.1"/>
    </source>
</evidence>
<feature type="compositionally biased region" description="Basic and acidic residues" evidence="5">
    <location>
        <begin position="272"/>
        <end position="286"/>
    </location>
</feature>
<dbReference type="GO" id="GO:1990481">
    <property type="term" value="P:mRNA pseudouridine synthesis"/>
    <property type="evidence" value="ECO:0007669"/>
    <property type="project" value="TreeGrafter"/>
</dbReference>
<proteinExistence type="inferred from homology"/>